<dbReference type="Gene3D" id="1.10.1520.10">
    <property type="entry name" value="Ribonuclease III domain"/>
    <property type="match status" value="1"/>
</dbReference>
<proteinExistence type="predicted"/>
<gene>
    <name evidence="2" type="ORF">B0H16DRAFT_1881772</name>
</gene>
<organism evidence="2 3">
    <name type="scientific">Mycena metata</name>
    <dbReference type="NCBI Taxonomy" id="1033252"/>
    <lineage>
        <taxon>Eukaryota</taxon>
        <taxon>Fungi</taxon>
        <taxon>Dikarya</taxon>
        <taxon>Basidiomycota</taxon>
        <taxon>Agaricomycotina</taxon>
        <taxon>Agaricomycetes</taxon>
        <taxon>Agaricomycetidae</taxon>
        <taxon>Agaricales</taxon>
        <taxon>Marasmiineae</taxon>
        <taxon>Mycenaceae</taxon>
        <taxon>Mycena</taxon>
    </lineage>
</organism>
<evidence type="ECO:0000313" key="3">
    <source>
        <dbReference type="Proteomes" id="UP001215598"/>
    </source>
</evidence>
<feature type="compositionally biased region" description="Basic and acidic residues" evidence="1">
    <location>
        <begin position="46"/>
        <end position="56"/>
    </location>
</feature>
<dbReference type="GO" id="GO:0004525">
    <property type="term" value="F:ribonuclease III activity"/>
    <property type="evidence" value="ECO:0007669"/>
    <property type="project" value="InterPro"/>
</dbReference>
<dbReference type="SUPFAM" id="SSF69065">
    <property type="entry name" value="RNase III domain-like"/>
    <property type="match status" value="1"/>
</dbReference>
<protein>
    <recommendedName>
        <fullName evidence="4">RNase III domain-containing protein</fullName>
    </recommendedName>
</protein>
<name>A0AAD7NQ88_9AGAR</name>
<evidence type="ECO:0008006" key="4">
    <source>
        <dbReference type="Google" id="ProtNLM"/>
    </source>
</evidence>
<dbReference type="EMBL" id="JARKIB010000017">
    <property type="protein sequence ID" value="KAJ7769942.1"/>
    <property type="molecule type" value="Genomic_DNA"/>
</dbReference>
<dbReference type="InterPro" id="IPR036389">
    <property type="entry name" value="RNase_III_sf"/>
</dbReference>
<comment type="caution">
    <text evidence="2">The sequence shown here is derived from an EMBL/GenBank/DDBJ whole genome shotgun (WGS) entry which is preliminary data.</text>
</comment>
<keyword evidence="3" id="KW-1185">Reference proteome</keyword>
<evidence type="ECO:0000256" key="1">
    <source>
        <dbReference type="SAM" id="MobiDB-lite"/>
    </source>
</evidence>
<feature type="compositionally biased region" description="Low complexity" evidence="1">
    <location>
        <begin position="9"/>
        <end position="31"/>
    </location>
</feature>
<dbReference type="GO" id="GO:0006396">
    <property type="term" value="P:RNA processing"/>
    <property type="evidence" value="ECO:0007669"/>
    <property type="project" value="InterPro"/>
</dbReference>
<dbReference type="AlphaFoldDB" id="A0AAD7NQ88"/>
<reference evidence="2" key="1">
    <citation type="submission" date="2023-03" db="EMBL/GenBank/DDBJ databases">
        <title>Massive genome expansion in bonnet fungi (Mycena s.s.) driven by repeated elements and novel gene families across ecological guilds.</title>
        <authorList>
            <consortium name="Lawrence Berkeley National Laboratory"/>
            <person name="Harder C.B."/>
            <person name="Miyauchi S."/>
            <person name="Viragh M."/>
            <person name="Kuo A."/>
            <person name="Thoen E."/>
            <person name="Andreopoulos B."/>
            <person name="Lu D."/>
            <person name="Skrede I."/>
            <person name="Drula E."/>
            <person name="Henrissat B."/>
            <person name="Morin E."/>
            <person name="Kohler A."/>
            <person name="Barry K."/>
            <person name="LaButti K."/>
            <person name="Morin E."/>
            <person name="Salamov A."/>
            <person name="Lipzen A."/>
            <person name="Mereny Z."/>
            <person name="Hegedus B."/>
            <person name="Baldrian P."/>
            <person name="Stursova M."/>
            <person name="Weitz H."/>
            <person name="Taylor A."/>
            <person name="Grigoriev I.V."/>
            <person name="Nagy L.G."/>
            <person name="Martin F."/>
            <person name="Kauserud H."/>
        </authorList>
    </citation>
    <scope>NUCLEOTIDE SEQUENCE</scope>
    <source>
        <strain evidence="2">CBHHK182m</strain>
    </source>
</reference>
<feature type="compositionally biased region" description="Basic residues" evidence="1">
    <location>
        <begin position="57"/>
        <end position="69"/>
    </location>
</feature>
<dbReference type="Proteomes" id="UP001215598">
    <property type="component" value="Unassembled WGS sequence"/>
</dbReference>
<feature type="non-terminal residue" evidence="2">
    <location>
        <position position="282"/>
    </location>
</feature>
<sequence>MADTPSPSPAAIILPPSTSASAASTTAHPPLLTVASTDFASAGTENGKEKRKDGGMHSRKVNTHSRKTKPPGGAEATKQTFSGLTRATTDGLQALEAGRVYPPEVQTRVGNATFEERQELVTLGSCYADYIIALLFYEALPKPVLSRGSITRIRGAITSRKGLNVLSDKFGPIPLLKSKKSGGRAFFAVLGALATASDFSAVKDFLALLLDPVIKAVCKASFRLPSLRSVEAVYHDATREILVNIRAIEGTMPIAVAVPNASLKRRHSSGYGNSTPGSSLLV</sequence>
<feature type="region of interest" description="Disordered" evidence="1">
    <location>
        <begin position="1"/>
        <end position="78"/>
    </location>
</feature>
<evidence type="ECO:0000313" key="2">
    <source>
        <dbReference type="EMBL" id="KAJ7769942.1"/>
    </source>
</evidence>
<accession>A0AAD7NQ88</accession>